<dbReference type="GeneTree" id="ENSGT00940000169801"/>
<dbReference type="STRING" id="244447.ENSCSEP00000024953"/>
<dbReference type="OMA" id="HILHARI"/>
<name>A0A3P8WBW2_CYNSE</name>
<dbReference type="Pfam" id="PF26066">
    <property type="entry name" value="MCM9_N"/>
    <property type="match status" value="1"/>
</dbReference>
<accession>A0A3P8WBW2</accession>
<proteinExistence type="predicted"/>
<dbReference type="InParanoid" id="A0A3P8WBW2"/>
<reference evidence="2" key="3">
    <citation type="submission" date="2025-09" db="UniProtKB">
        <authorList>
            <consortium name="Ensembl"/>
        </authorList>
    </citation>
    <scope>IDENTIFICATION</scope>
</reference>
<dbReference type="Proteomes" id="UP000265120">
    <property type="component" value="Chromosome 7"/>
</dbReference>
<evidence type="ECO:0000259" key="1">
    <source>
        <dbReference type="Pfam" id="PF26066"/>
    </source>
</evidence>
<reference evidence="2 3" key="1">
    <citation type="journal article" date="2014" name="Nat. Genet.">
        <title>Whole-genome sequence of a flatfish provides insights into ZW sex chromosome evolution and adaptation to a benthic lifestyle.</title>
        <authorList>
            <person name="Chen S."/>
            <person name="Zhang G."/>
            <person name="Shao C."/>
            <person name="Huang Q."/>
            <person name="Liu G."/>
            <person name="Zhang P."/>
            <person name="Song W."/>
            <person name="An N."/>
            <person name="Chalopin D."/>
            <person name="Volff J.N."/>
            <person name="Hong Y."/>
            <person name="Li Q."/>
            <person name="Sha Z."/>
            <person name="Zhou H."/>
            <person name="Xie M."/>
            <person name="Yu Q."/>
            <person name="Liu Y."/>
            <person name="Xiang H."/>
            <person name="Wang N."/>
            <person name="Wu K."/>
            <person name="Yang C."/>
            <person name="Zhou Q."/>
            <person name="Liao X."/>
            <person name="Yang L."/>
            <person name="Hu Q."/>
            <person name="Zhang J."/>
            <person name="Meng L."/>
            <person name="Jin L."/>
            <person name="Tian Y."/>
            <person name="Lian J."/>
            <person name="Yang J."/>
            <person name="Miao G."/>
            <person name="Liu S."/>
            <person name="Liang Z."/>
            <person name="Yan F."/>
            <person name="Li Y."/>
            <person name="Sun B."/>
            <person name="Zhang H."/>
            <person name="Zhang J."/>
            <person name="Zhu Y."/>
            <person name="Du M."/>
            <person name="Zhao Y."/>
            <person name="Schartl M."/>
            <person name="Tang Q."/>
            <person name="Wang J."/>
        </authorList>
    </citation>
    <scope>NUCLEOTIDE SEQUENCE</scope>
</reference>
<protein>
    <recommendedName>
        <fullName evidence="1">MCM9 N-terminal domain-containing protein</fullName>
    </recommendedName>
</protein>
<evidence type="ECO:0000313" key="2">
    <source>
        <dbReference type="Ensembl" id="ENSCSEP00000024953.1"/>
    </source>
</evidence>
<dbReference type="AlphaFoldDB" id="A0A3P8WBW2"/>
<reference evidence="2" key="2">
    <citation type="submission" date="2025-08" db="UniProtKB">
        <authorList>
            <consortium name="Ensembl"/>
        </authorList>
    </citation>
    <scope>IDENTIFICATION</scope>
</reference>
<keyword evidence="3" id="KW-1185">Reference proteome</keyword>
<dbReference type="Ensembl" id="ENSCSET00000025285.1">
    <property type="protein sequence ID" value="ENSCSEP00000024953.1"/>
    <property type="gene ID" value="ENSCSEG00000015939.1"/>
</dbReference>
<organism evidence="2 3">
    <name type="scientific">Cynoglossus semilaevis</name>
    <name type="common">Tongue sole</name>
    <dbReference type="NCBI Taxonomy" id="244447"/>
    <lineage>
        <taxon>Eukaryota</taxon>
        <taxon>Metazoa</taxon>
        <taxon>Chordata</taxon>
        <taxon>Craniata</taxon>
        <taxon>Vertebrata</taxon>
        <taxon>Euteleostomi</taxon>
        <taxon>Actinopterygii</taxon>
        <taxon>Neopterygii</taxon>
        <taxon>Teleostei</taxon>
        <taxon>Neoteleostei</taxon>
        <taxon>Acanthomorphata</taxon>
        <taxon>Carangaria</taxon>
        <taxon>Pleuronectiformes</taxon>
        <taxon>Pleuronectoidei</taxon>
        <taxon>Cynoglossidae</taxon>
        <taxon>Cynoglossinae</taxon>
        <taxon>Cynoglossus</taxon>
    </lineage>
</organism>
<sequence length="131" mass="15079">MLLDPEQETRMGRAFESYLRAHHHDDILQLIEENDGETHRPLIVNAMTLFEANMEVGDYFNAYPNDVLTIFDKVLHRTAIDLSKNAHTTQCSGQLTKEERMRRTLHARITGEISTGKLQRTNLNCRKGVTL</sequence>
<evidence type="ECO:0000313" key="3">
    <source>
        <dbReference type="Proteomes" id="UP000265120"/>
    </source>
</evidence>
<feature type="domain" description="MCM9 N-terminal" evidence="1">
    <location>
        <begin position="6"/>
        <end position="111"/>
    </location>
</feature>
<dbReference type="InterPro" id="IPR058768">
    <property type="entry name" value="MCM9_N"/>
</dbReference>